<dbReference type="PANTHER" id="PTHR22946:SF13">
    <property type="entry name" value="ALPHA_BETA HYDROLASE PSOB"/>
    <property type="match status" value="1"/>
</dbReference>
<evidence type="ECO:0000313" key="4">
    <source>
        <dbReference type="Proteomes" id="UP001232148"/>
    </source>
</evidence>
<dbReference type="Gene3D" id="1.20.1440.110">
    <property type="entry name" value="acylaminoacyl peptidase"/>
    <property type="match status" value="1"/>
</dbReference>
<dbReference type="PANTHER" id="PTHR22946">
    <property type="entry name" value="DIENELACTONE HYDROLASE DOMAIN-CONTAINING PROTEIN-RELATED"/>
    <property type="match status" value="1"/>
</dbReference>
<sequence>MPSIVNILPGPFFNFEFIRVLATSTAHGADIAECLVAASKIRDNDAESWFNAWREAAESAEDAAYEALKAGDREAARWAYLRACSYRRASEYMLHVDPSDSRPLGIMKQSVSNFRNACALFDNPVKTLEIPYEGTKLPGYIYLPAPITPARSAPKVPLLLALNGLDSIQEEMYFYVASGASSRGYAVMTFDGPGQGIVLRRPGQPPMRPDWEVVASAALDHAWELVHQHPEWNIDLDRVAILGMALGAYYALRSAVDPRIKACISVDGFYDLGLQVKLRSPSFLDQLSDGQADAVLDWAATLNIQQQLEFGHFRMVLGTNSTVDALRKLEKFSLEPPGEEPICARIKCPVLVTTARDSIYTLESNLVYQKLAEHRGSDEGLTLWDPVGPGEGSLQAKIAAPSRFQQKIFSWMDEVFGIKRPQIKLQSV</sequence>
<keyword evidence="4" id="KW-1185">Reference proteome</keyword>
<dbReference type="InterPro" id="IPR029058">
    <property type="entry name" value="AB_hydrolase_fold"/>
</dbReference>
<accession>A0AAD9HH52</accession>
<protein>
    <submittedName>
        <fullName evidence="3">Alpha/beta hydrolase</fullName>
    </submittedName>
</protein>
<proteinExistence type="predicted"/>
<name>A0AAD9HH52_9PEZI</name>
<dbReference type="EMBL" id="MU842870">
    <property type="protein sequence ID" value="KAK2029015.1"/>
    <property type="molecule type" value="Genomic_DNA"/>
</dbReference>
<keyword evidence="2 3" id="KW-0378">Hydrolase</keyword>
<dbReference type="AlphaFoldDB" id="A0AAD9HH52"/>
<reference evidence="3" key="1">
    <citation type="submission" date="2021-06" db="EMBL/GenBank/DDBJ databases">
        <title>Comparative genomics, transcriptomics and evolutionary studies reveal genomic signatures of adaptation to plant cell wall in hemibiotrophic fungi.</title>
        <authorList>
            <consortium name="DOE Joint Genome Institute"/>
            <person name="Baroncelli R."/>
            <person name="Diaz J.F."/>
            <person name="Benocci T."/>
            <person name="Peng M."/>
            <person name="Battaglia E."/>
            <person name="Haridas S."/>
            <person name="Andreopoulos W."/>
            <person name="Labutti K."/>
            <person name="Pangilinan J."/>
            <person name="Floch G.L."/>
            <person name="Makela M.R."/>
            <person name="Henrissat B."/>
            <person name="Grigoriev I.V."/>
            <person name="Crouch J.A."/>
            <person name="De Vries R.P."/>
            <person name="Sukno S.A."/>
            <person name="Thon M.R."/>
        </authorList>
    </citation>
    <scope>NUCLEOTIDE SEQUENCE</scope>
    <source>
        <strain evidence="3">MAFF235873</strain>
    </source>
</reference>
<evidence type="ECO:0000313" key="3">
    <source>
        <dbReference type="EMBL" id="KAK2029015.1"/>
    </source>
</evidence>
<evidence type="ECO:0000256" key="2">
    <source>
        <dbReference type="ARBA" id="ARBA00022801"/>
    </source>
</evidence>
<dbReference type="SUPFAM" id="SSF53474">
    <property type="entry name" value="alpha/beta-Hydrolases"/>
    <property type="match status" value="1"/>
</dbReference>
<dbReference type="Pfam" id="PF06500">
    <property type="entry name" value="FrsA-like"/>
    <property type="match status" value="1"/>
</dbReference>
<dbReference type="Gene3D" id="3.40.50.1820">
    <property type="entry name" value="alpha/beta hydrolase"/>
    <property type="match status" value="1"/>
</dbReference>
<organism evidence="3 4">
    <name type="scientific">Colletotrichum zoysiae</name>
    <dbReference type="NCBI Taxonomy" id="1216348"/>
    <lineage>
        <taxon>Eukaryota</taxon>
        <taxon>Fungi</taxon>
        <taxon>Dikarya</taxon>
        <taxon>Ascomycota</taxon>
        <taxon>Pezizomycotina</taxon>
        <taxon>Sordariomycetes</taxon>
        <taxon>Hypocreomycetidae</taxon>
        <taxon>Glomerellales</taxon>
        <taxon>Glomerellaceae</taxon>
        <taxon>Colletotrichum</taxon>
        <taxon>Colletotrichum graminicola species complex</taxon>
    </lineage>
</organism>
<dbReference type="InterPro" id="IPR010520">
    <property type="entry name" value="FrsA-like"/>
</dbReference>
<dbReference type="Proteomes" id="UP001232148">
    <property type="component" value="Unassembled WGS sequence"/>
</dbReference>
<gene>
    <name evidence="3" type="ORF">LX32DRAFT_561580</name>
</gene>
<dbReference type="InterPro" id="IPR050261">
    <property type="entry name" value="FrsA_esterase"/>
</dbReference>
<evidence type="ECO:0000256" key="1">
    <source>
        <dbReference type="ARBA" id="ARBA00004685"/>
    </source>
</evidence>
<dbReference type="GO" id="GO:0016787">
    <property type="term" value="F:hydrolase activity"/>
    <property type="evidence" value="ECO:0007669"/>
    <property type="project" value="UniProtKB-KW"/>
</dbReference>
<comment type="caution">
    <text evidence="3">The sequence shown here is derived from an EMBL/GenBank/DDBJ whole genome shotgun (WGS) entry which is preliminary data.</text>
</comment>
<comment type="pathway">
    <text evidence="1">Mycotoxin biosynthesis.</text>
</comment>